<dbReference type="SUPFAM" id="SSF49764">
    <property type="entry name" value="HSP20-like chaperones"/>
    <property type="match status" value="1"/>
</dbReference>
<dbReference type="PROSITE" id="PS01031">
    <property type="entry name" value="SHSP"/>
    <property type="match status" value="1"/>
</dbReference>
<evidence type="ECO:0000259" key="3">
    <source>
        <dbReference type="PROSITE" id="PS01031"/>
    </source>
</evidence>
<evidence type="ECO:0000313" key="5">
    <source>
        <dbReference type="Proteomes" id="UP000181884"/>
    </source>
</evidence>
<dbReference type="Pfam" id="PF00011">
    <property type="entry name" value="HSP20"/>
    <property type="match status" value="1"/>
</dbReference>
<dbReference type="InterPro" id="IPR031107">
    <property type="entry name" value="Small_HSP"/>
</dbReference>
<comment type="caution">
    <text evidence="4">The sequence shown here is derived from an EMBL/GenBank/DDBJ whole genome shotgun (WGS) entry which is preliminary data.</text>
</comment>
<comment type="similarity">
    <text evidence="1 2">Belongs to the small heat shock protein (HSP20) family.</text>
</comment>
<dbReference type="AlphaFoldDB" id="A0A1L8REA4"/>
<name>A0A1L8REA4_9ENTE</name>
<keyword evidence="5" id="KW-1185">Reference proteome</keyword>
<proteinExistence type="inferred from homology"/>
<dbReference type="InterPro" id="IPR008978">
    <property type="entry name" value="HSP20-like_chaperone"/>
</dbReference>
<organism evidence="4 5">
    <name type="scientific">Enterococcus canis</name>
    <dbReference type="NCBI Taxonomy" id="214095"/>
    <lineage>
        <taxon>Bacteria</taxon>
        <taxon>Bacillati</taxon>
        <taxon>Bacillota</taxon>
        <taxon>Bacilli</taxon>
        <taxon>Lactobacillales</taxon>
        <taxon>Enterococcaceae</taxon>
        <taxon>Enterococcus</taxon>
    </lineage>
</organism>
<feature type="domain" description="SHSP" evidence="3">
    <location>
        <begin position="21"/>
        <end position="131"/>
    </location>
</feature>
<dbReference type="CDD" id="cd06471">
    <property type="entry name" value="ACD_LpsHSP_like"/>
    <property type="match status" value="1"/>
</dbReference>
<dbReference type="RefSeq" id="WP_067393547.1">
    <property type="nucleotide sequence ID" value="NZ_JXKH01000005.1"/>
</dbReference>
<dbReference type="Proteomes" id="UP000181884">
    <property type="component" value="Unassembled WGS sequence"/>
</dbReference>
<dbReference type="InterPro" id="IPR002068">
    <property type="entry name" value="A-crystallin/Hsp20_dom"/>
</dbReference>
<evidence type="ECO:0000256" key="1">
    <source>
        <dbReference type="PROSITE-ProRule" id="PRU00285"/>
    </source>
</evidence>
<evidence type="ECO:0000313" key="4">
    <source>
        <dbReference type="EMBL" id="OJG18106.1"/>
    </source>
</evidence>
<sequence>MTTPSHHSVENEELFGSIMNRFWEDQYFKVDIKETPQAYELFADLPGFTKEEITVEYAHDLLSISAAHEVTSETEGRYLRRERSTSSFQRQFTMQNIQEDAITAKLANGVLQLNLPKNSHDEPESRKIPIE</sequence>
<dbReference type="PANTHER" id="PTHR11527">
    <property type="entry name" value="HEAT-SHOCK PROTEIN 20 FAMILY MEMBER"/>
    <property type="match status" value="1"/>
</dbReference>
<protein>
    <submittedName>
        <fullName evidence="4">Hsp20/alpha crystallin family protein</fullName>
    </submittedName>
</protein>
<reference evidence="4 5" key="1">
    <citation type="submission" date="2014-12" db="EMBL/GenBank/DDBJ databases">
        <title>Draft genome sequences of 29 type strains of Enterococci.</title>
        <authorList>
            <person name="Zhong Z."/>
            <person name="Sun Z."/>
            <person name="Liu W."/>
            <person name="Zhang W."/>
            <person name="Zhang H."/>
        </authorList>
    </citation>
    <scope>NUCLEOTIDE SEQUENCE [LARGE SCALE GENOMIC DNA]</scope>
    <source>
        <strain evidence="4 5">DSM 17029</strain>
    </source>
</reference>
<evidence type="ECO:0000256" key="2">
    <source>
        <dbReference type="RuleBase" id="RU003616"/>
    </source>
</evidence>
<dbReference type="Gene3D" id="2.60.40.790">
    <property type="match status" value="1"/>
</dbReference>
<accession>A0A1L8REA4</accession>
<dbReference type="STRING" id="214095.RU97_GL002179"/>
<dbReference type="EMBL" id="JXKH01000005">
    <property type="protein sequence ID" value="OJG18106.1"/>
    <property type="molecule type" value="Genomic_DNA"/>
</dbReference>
<gene>
    <name evidence="4" type="ORF">RU97_GL002179</name>
</gene>